<sequence>MSQGRSQEGFAEGYAVTIAQHNGGWLVREFDDSFRRLATSVGAVRALRAEGAAFALLNVEEDFFVIVRPGPSRIRLLLSDATMAVDDDFAAEIAEEAGIEIPDIDPAELDDVEGYADGDFAILADLGLGEESLSVLVDPDEDPHAVIESIAEHLGFADELDDALG</sequence>
<reference evidence="1 2" key="1">
    <citation type="submission" date="2018-12" db="EMBL/GenBank/DDBJ databases">
        <title>Corynebacterium sanguinis sp. nov., a clinically-associated and environmental corynebacterium.</title>
        <authorList>
            <person name="Gonzales-Siles L."/>
            <person name="Jaen-Luchoro D."/>
            <person name="Cardew S."/>
            <person name="Inganas E."/>
            <person name="Ohlen M."/>
            <person name="Jensie-Markopolous S."/>
            <person name="Pinyeiro-Iglesias B."/>
            <person name="Molin K."/>
            <person name="Skovbjerg S."/>
            <person name="Svensson-Stadler L."/>
            <person name="Funke G."/>
            <person name="Moore E.R.B."/>
        </authorList>
    </citation>
    <scope>NUCLEOTIDE SEQUENCE [LARGE SCALE GENOMIC DNA]</scope>
    <source>
        <strain evidence="1 2">58734</strain>
    </source>
</reference>
<dbReference type="AlphaFoldDB" id="A0A6C1TWN1"/>
<dbReference type="Proteomes" id="UP000336646">
    <property type="component" value="Unassembled WGS sequence"/>
</dbReference>
<evidence type="ECO:0000313" key="2">
    <source>
        <dbReference type="Proteomes" id="UP000336646"/>
    </source>
</evidence>
<dbReference type="OrthoDB" id="5189541at2"/>
<protein>
    <submittedName>
        <fullName evidence="1">tRNA adenosine deaminase</fullName>
    </submittedName>
</protein>
<gene>
    <name evidence="1" type="ORF">EKI59_10645</name>
</gene>
<dbReference type="NCBIfam" id="TIGR03941">
    <property type="entry name" value="tRNA_deam_assoc"/>
    <property type="match status" value="1"/>
</dbReference>
<comment type="caution">
    <text evidence="1">The sequence shown here is derived from an EMBL/GenBank/DDBJ whole genome shotgun (WGS) entry which is preliminary data.</text>
</comment>
<name>A0A6C1TWN1_9CORY</name>
<organism evidence="1 2">
    <name type="scientific">Corynebacterium sanguinis</name>
    <dbReference type="NCBI Taxonomy" id="2594913"/>
    <lineage>
        <taxon>Bacteria</taxon>
        <taxon>Bacillati</taxon>
        <taxon>Actinomycetota</taxon>
        <taxon>Actinomycetes</taxon>
        <taxon>Mycobacteriales</taxon>
        <taxon>Corynebacteriaceae</taxon>
        <taxon>Corynebacterium</taxon>
    </lineage>
</organism>
<dbReference type="InterPro" id="IPR023869">
    <property type="entry name" value="tRNA_Adeno_NH3ase_assoc_put"/>
</dbReference>
<proteinExistence type="predicted"/>
<evidence type="ECO:0000313" key="1">
    <source>
        <dbReference type="EMBL" id="TVS26425.1"/>
    </source>
</evidence>
<dbReference type="EMBL" id="RXIR01000030">
    <property type="protein sequence ID" value="TVS26425.1"/>
    <property type="molecule type" value="Genomic_DNA"/>
</dbReference>
<accession>A0A6C1TWN1</accession>
<dbReference type="RefSeq" id="WP_144773765.1">
    <property type="nucleotide sequence ID" value="NZ_JALXXO010000013.1"/>
</dbReference>